<dbReference type="InterPro" id="IPR049730">
    <property type="entry name" value="SNF2/RAD54-like_C"/>
</dbReference>
<feature type="coiled-coil region" evidence="5">
    <location>
        <begin position="430"/>
        <end position="481"/>
    </location>
</feature>
<keyword evidence="1" id="KW-0547">Nucleotide-binding</keyword>
<keyword evidence="5" id="KW-0175">Coiled coil</keyword>
<evidence type="ECO:0000256" key="5">
    <source>
        <dbReference type="SAM" id="Coils"/>
    </source>
</evidence>
<dbReference type="SUPFAM" id="SSF52540">
    <property type="entry name" value="P-loop containing nucleoside triphosphate hydrolases"/>
    <property type="match status" value="2"/>
</dbReference>
<dbReference type="InterPro" id="IPR057342">
    <property type="entry name" value="DEXDc_RapA"/>
</dbReference>
<evidence type="ECO:0000256" key="2">
    <source>
        <dbReference type="ARBA" id="ARBA00022801"/>
    </source>
</evidence>
<name>A0AAP5IGC0_9CYAN</name>
<feature type="domain" description="Helicase C-terminal" evidence="7">
    <location>
        <begin position="484"/>
        <end position="643"/>
    </location>
</feature>
<evidence type="ECO:0000256" key="4">
    <source>
        <dbReference type="ARBA" id="ARBA00022840"/>
    </source>
</evidence>
<dbReference type="InterPro" id="IPR027417">
    <property type="entry name" value="P-loop_NTPase"/>
</dbReference>
<evidence type="ECO:0000256" key="3">
    <source>
        <dbReference type="ARBA" id="ARBA00022806"/>
    </source>
</evidence>
<evidence type="ECO:0000256" key="1">
    <source>
        <dbReference type="ARBA" id="ARBA00022741"/>
    </source>
</evidence>
<dbReference type="PROSITE" id="PS51194">
    <property type="entry name" value="HELICASE_CTER"/>
    <property type="match status" value="1"/>
</dbReference>
<dbReference type="CDD" id="cd18793">
    <property type="entry name" value="SF2_C_SNF"/>
    <property type="match status" value="1"/>
</dbReference>
<dbReference type="AlphaFoldDB" id="A0AAP5IGC0"/>
<comment type="caution">
    <text evidence="8">The sequence shown here is derived from an EMBL/GenBank/DDBJ whole genome shotgun (WGS) entry which is preliminary data.</text>
</comment>
<dbReference type="Pfam" id="PF00271">
    <property type="entry name" value="Helicase_C"/>
    <property type="match status" value="1"/>
</dbReference>
<keyword evidence="2" id="KW-0378">Hydrolase</keyword>
<dbReference type="Pfam" id="PF04851">
    <property type="entry name" value="ResIII"/>
    <property type="match status" value="1"/>
</dbReference>
<gene>
    <name evidence="8" type="ORF">G7B40_038415</name>
</gene>
<keyword evidence="9" id="KW-1185">Reference proteome</keyword>
<evidence type="ECO:0000313" key="8">
    <source>
        <dbReference type="EMBL" id="MDR9900382.1"/>
    </source>
</evidence>
<keyword evidence="4" id="KW-0067">ATP-binding</keyword>
<evidence type="ECO:0000259" key="7">
    <source>
        <dbReference type="PROSITE" id="PS51194"/>
    </source>
</evidence>
<dbReference type="SMART" id="SM00490">
    <property type="entry name" value="HELICc"/>
    <property type="match status" value="1"/>
</dbReference>
<dbReference type="InterPro" id="IPR014001">
    <property type="entry name" value="Helicase_ATP-bd"/>
</dbReference>
<accession>A0AAP5IGC0</accession>
<organism evidence="8 9">
    <name type="scientific">Aetokthonos hydrillicola Thurmond2011</name>
    <dbReference type="NCBI Taxonomy" id="2712845"/>
    <lineage>
        <taxon>Bacteria</taxon>
        <taxon>Bacillati</taxon>
        <taxon>Cyanobacteriota</taxon>
        <taxon>Cyanophyceae</taxon>
        <taxon>Nostocales</taxon>
        <taxon>Hapalosiphonaceae</taxon>
        <taxon>Aetokthonos</taxon>
    </lineage>
</organism>
<protein>
    <submittedName>
        <fullName evidence="8">DEAD/DEAH box helicase family protein</fullName>
    </submittedName>
</protein>
<sequence length="1057" mass="120011">MTNLLAGTEVEARSLRWEVVSVTQLGQQTLYRLRCLEGELRGEEFDILYPFESVTPVIRDLRPDKAAPLPNWLVYHQGFLLEQALGSDALVAVQPGRLRLEAYQLVPVLRALRMSRVRLLLADGVGLGKTIQAGLIITELMARRVAHRILIVCPAGPLLEQWKLEMAERFGLRMDEVNRGKLEEIRRGTELGANPFDYIALGIASIDFLKQEKILELLERANYDMVVLDEAHHCMDLGAVEERDDSQRRRLAEVLARRCDSLLLLTATPHDGNDRSFASLCELLDLSLVDGRGNLRGERYRSYVVRRLKSHIPDRFKSRIVEPKPVFVNQEHRDYMALQQGLLELLAPELRKAFRKKRYSDVLAFLALLKRSVSTVEACKTTLTVVAERFQQLLTEGSETQESRRQRLKTLREYYRKLERFGTVSFEEEQEQFTLETEELAQKLAELQREVGSESRSLSKISSLVEALDNLIELADAASDQDPKLQQLVQEIQDIRTHHPQSNVLVYTEYTTSQRAAAKALAAAKIETILTLSGNDGEKVRLEITERFRSESNLVLISTDTAAEGLNLQQRCHHLIHLELPFNPNRLEQRNGRIDRYGQEYDPVVRYLFLRGTFEERILLRLIAKYERQRASLTFVPNTLGLTTSSDASAARLLQGLMEEDQKLFKDDTPLLVNFDSQEDDNAATDAATQELLEEIDRSLKGFQQTSRTYPWLGDAGLNAEQRLLTQADVAREKGKSSSGVDLFGFVRDAVLLDGGDFVSTQNPDIFTVHLPWSWSYGLDELPGYEADTRCLRLTVNIDITRDEQNRPVGFLGRAHPLVRRALDRVRNLSFGGADNNTQDSRVSAVKADVKKPTLLFTFLGRVASGTGSEFERVLAVKVSSDGETEFYDQAQDWLNLADPKQAIRTKDVWKNNFEQSWEIARQQAQNVVKRGWLPLAEGFIQERSQELEIEKARQAEWLQQRSQEITGTDVEIVRQLSLFDTLASTQQSLPESNWRSLSDPKQRLAGFATDTAQSVRSRSEADGVLRIYGQRVKMLESKLALQTPEVLPLGVLMLLP</sequence>
<dbReference type="InterPro" id="IPR001650">
    <property type="entry name" value="Helicase_C-like"/>
</dbReference>
<dbReference type="GO" id="GO:0004386">
    <property type="term" value="F:helicase activity"/>
    <property type="evidence" value="ECO:0007669"/>
    <property type="project" value="UniProtKB-KW"/>
</dbReference>
<evidence type="ECO:0000313" key="9">
    <source>
        <dbReference type="Proteomes" id="UP000667802"/>
    </source>
</evidence>
<dbReference type="Gene3D" id="3.40.50.10810">
    <property type="entry name" value="Tandem AAA-ATPase domain"/>
    <property type="match status" value="1"/>
</dbReference>
<dbReference type="RefSeq" id="WP_208341621.1">
    <property type="nucleotide sequence ID" value="NZ_CAWQFN010000924.1"/>
</dbReference>
<dbReference type="SMART" id="SM00487">
    <property type="entry name" value="DEXDc"/>
    <property type="match status" value="1"/>
</dbReference>
<evidence type="ECO:0000259" key="6">
    <source>
        <dbReference type="PROSITE" id="PS51192"/>
    </source>
</evidence>
<feature type="domain" description="Helicase ATP-binding" evidence="6">
    <location>
        <begin position="110"/>
        <end position="287"/>
    </location>
</feature>
<dbReference type="Proteomes" id="UP000667802">
    <property type="component" value="Unassembled WGS sequence"/>
</dbReference>
<dbReference type="PANTHER" id="PTHR45766">
    <property type="entry name" value="DNA ANNEALING HELICASE AND ENDONUCLEASE ZRANB3 FAMILY MEMBER"/>
    <property type="match status" value="1"/>
</dbReference>
<dbReference type="GO" id="GO:0005524">
    <property type="term" value="F:ATP binding"/>
    <property type="evidence" value="ECO:0007669"/>
    <property type="project" value="InterPro"/>
</dbReference>
<dbReference type="PROSITE" id="PS51192">
    <property type="entry name" value="HELICASE_ATP_BIND_1"/>
    <property type="match status" value="1"/>
</dbReference>
<dbReference type="Gene3D" id="3.40.50.300">
    <property type="entry name" value="P-loop containing nucleotide triphosphate hydrolases"/>
    <property type="match status" value="1"/>
</dbReference>
<reference evidence="9" key="1">
    <citation type="journal article" date="2021" name="Science">
        <title>Hunting the eagle killer: A cyanobacterial neurotoxin causes vacuolar myelinopathy.</title>
        <authorList>
            <person name="Breinlinger S."/>
            <person name="Phillips T.J."/>
            <person name="Haram B.N."/>
            <person name="Mares J."/>
            <person name="Martinez Yerena J.A."/>
            <person name="Hrouzek P."/>
            <person name="Sobotka R."/>
            <person name="Henderson W.M."/>
            <person name="Schmieder P."/>
            <person name="Williams S.M."/>
            <person name="Lauderdale J.D."/>
            <person name="Wilde H.D."/>
            <person name="Gerrin W."/>
            <person name="Kust A."/>
            <person name="Washington J.W."/>
            <person name="Wagner C."/>
            <person name="Geier B."/>
            <person name="Liebeke M."/>
            <person name="Enke H."/>
            <person name="Niedermeyer T.H.J."/>
            <person name="Wilde S.B."/>
        </authorList>
    </citation>
    <scope>NUCLEOTIDE SEQUENCE [LARGE SCALE GENOMIC DNA]</scope>
    <source>
        <strain evidence="9">Thurmond2011</strain>
    </source>
</reference>
<dbReference type="EMBL" id="JAALHA020000033">
    <property type="protein sequence ID" value="MDR9900382.1"/>
    <property type="molecule type" value="Genomic_DNA"/>
</dbReference>
<dbReference type="InterPro" id="IPR038718">
    <property type="entry name" value="SNF2-like_sf"/>
</dbReference>
<proteinExistence type="predicted"/>
<dbReference type="GO" id="GO:0003677">
    <property type="term" value="F:DNA binding"/>
    <property type="evidence" value="ECO:0007669"/>
    <property type="project" value="InterPro"/>
</dbReference>
<dbReference type="CDD" id="cd18011">
    <property type="entry name" value="DEXDc_RapA"/>
    <property type="match status" value="1"/>
</dbReference>
<dbReference type="PANTHER" id="PTHR45766:SF6">
    <property type="entry name" value="SWI_SNF-RELATED MATRIX-ASSOCIATED ACTIN-DEPENDENT REGULATOR OF CHROMATIN SUBFAMILY A-LIKE PROTEIN 1"/>
    <property type="match status" value="1"/>
</dbReference>
<dbReference type="GO" id="GO:0016787">
    <property type="term" value="F:hydrolase activity"/>
    <property type="evidence" value="ECO:0007669"/>
    <property type="project" value="UniProtKB-KW"/>
</dbReference>
<dbReference type="InterPro" id="IPR006935">
    <property type="entry name" value="Helicase/UvrB_N"/>
</dbReference>
<keyword evidence="3 8" id="KW-0347">Helicase</keyword>